<organism evidence="8 9">
    <name type="scientific">Lophiostoma macrostomum CBS 122681</name>
    <dbReference type="NCBI Taxonomy" id="1314788"/>
    <lineage>
        <taxon>Eukaryota</taxon>
        <taxon>Fungi</taxon>
        <taxon>Dikarya</taxon>
        <taxon>Ascomycota</taxon>
        <taxon>Pezizomycotina</taxon>
        <taxon>Dothideomycetes</taxon>
        <taxon>Pleosporomycetidae</taxon>
        <taxon>Pleosporales</taxon>
        <taxon>Lophiostomataceae</taxon>
        <taxon>Lophiostoma</taxon>
    </lineage>
</organism>
<proteinExistence type="inferred from homology"/>
<feature type="compositionally biased region" description="Acidic residues" evidence="6">
    <location>
        <begin position="572"/>
        <end position="586"/>
    </location>
</feature>
<name>A0A6A6TKJ1_9PLEO</name>
<evidence type="ECO:0000256" key="3">
    <source>
        <dbReference type="PROSITE-ProRule" id="PRU00283"/>
    </source>
</evidence>
<keyword evidence="3 4" id="KW-0505">Motor protein</keyword>
<reference evidence="8" key="1">
    <citation type="journal article" date="2020" name="Stud. Mycol.">
        <title>101 Dothideomycetes genomes: a test case for predicting lifestyles and emergence of pathogens.</title>
        <authorList>
            <person name="Haridas S."/>
            <person name="Albert R."/>
            <person name="Binder M."/>
            <person name="Bloem J."/>
            <person name="Labutti K."/>
            <person name="Salamov A."/>
            <person name="Andreopoulos B."/>
            <person name="Baker S."/>
            <person name="Barry K."/>
            <person name="Bills G."/>
            <person name="Bluhm B."/>
            <person name="Cannon C."/>
            <person name="Castanera R."/>
            <person name="Culley D."/>
            <person name="Daum C."/>
            <person name="Ezra D."/>
            <person name="Gonzalez J."/>
            <person name="Henrissat B."/>
            <person name="Kuo A."/>
            <person name="Liang C."/>
            <person name="Lipzen A."/>
            <person name="Lutzoni F."/>
            <person name="Magnuson J."/>
            <person name="Mondo S."/>
            <person name="Nolan M."/>
            <person name="Ohm R."/>
            <person name="Pangilinan J."/>
            <person name="Park H.-J."/>
            <person name="Ramirez L."/>
            <person name="Alfaro M."/>
            <person name="Sun H."/>
            <person name="Tritt A."/>
            <person name="Yoshinaga Y."/>
            <person name="Zwiers L.-H."/>
            <person name="Turgeon B."/>
            <person name="Goodwin S."/>
            <person name="Spatafora J."/>
            <person name="Crous P."/>
            <person name="Grigoriev I."/>
        </authorList>
    </citation>
    <scope>NUCLEOTIDE SEQUENCE</scope>
    <source>
        <strain evidence="8">CBS 122681</strain>
    </source>
</reference>
<comment type="similarity">
    <text evidence="3 4">Belongs to the TRAFAC class myosin-kinesin ATPase superfamily. Kinesin family.</text>
</comment>
<keyword evidence="5" id="KW-0175">Coiled coil</keyword>
<dbReference type="PROSITE" id="PS50067">
    <property type="entry name" value="KINESIN_MOTOR_2"/>
    <property type="match status" value="1"/>
</dbReference>
<evidence type="ECO:0000256" key="2">
    <source>
        <dbReference type="ARBA" id="ARBA00022840"/>
    </source>
</evidence>
<keyword evidence="9" id="KW-1185">Reference proteome</keyword>
<accession>A0A6A6TKJ1</accession>
<feature type="compositionally biased region" description="Basic and acidic residues" evidence="6">
    <location>
        <begin position="556"/>
        <end position="570"/>
    </location>
</feature>
<evidence type="ECO:0000256" key="4">
    <source>
        <dbReference type="RuleBase" id="RU000394"/>
    </source>
</evidence>
<sequence>MHYLYLLRARQLFEDIFLLLEDTMDSRMYSNLHASSASAPSLRASEPAALMAPPVGVDDPGNVKVVVRCRAFLKRERDKGTQCLIRMDPATQKTTLLAPGESDTNPNSRKVYEDKEFIFDKSFWSHDEADPHYAHQEDVYRSFGEDFLDHNFDGYHTCIFAYGQTGSGKSYTMMGTPDNPGLIPRTCEELFERIHSEPQPNTNYHVHVSYFEVYNEHVRDLLVPRTTPPIYLKIRESQTDGVYVQGLTETEVKSYVDVQRLMKMGDMSRTTASTKMNDTSSRSHAVFTIRLKQIQHSLLSDQTIERTARMRLVDLAGSERAKSTEATGQRLKEGGQINKSLTTLGRVIAALADRAARHGKPGGRRARDVVPYRDSVLTWLLKDSLGGNSKTAMVACIAPSDYEETLSTLRYADQAKRIRTRASVNQDCMSSAQRDAQIKEMAEQIRSLQVSVNAASQRKREEATELEEYQRQVAMMQRLMEENRQVSDCKVRALTSEVEELRPVNAALRGEIEALRRHLALALGELKNPIILPPPQNITTPELEQGEFEYGGGGERGVDGNDHNSIHIAEDQSSDDEADEDSDSGYDEGHDDLAQEIQNEAAEFLKDLGLFRKKVGSDVERFGVREVLGELV</sequence>
<dbReference type="InterPro" id="IPR019821">
    <property type="entry name" value="Kinesin_motor_CS"/>
</dbReference>
<dbReference type="GO" id="GO:0008017">
    <property type="term" value="F:microtubule binding"/>
    <property type="evidence" value="ECO:0007669"/>
    <property type="project" value="InterPro"/>
</dbReference>
<dbReference type="AlphaFoldDB" id="A0A6A6TKJ1"/>
<dbReference type="GO" id="GO:0005524">
    <property type="term" value="F:ATP binding"/>
    <property type="evidence" value="ECO:0007669"/>
    <property type="project" value="UniProtKB-UniRule"/>
</dbReference>
<dbReference type="InterPro" id="IPR036961">
    <property type="entry name" value="Kinesin_motor_dom_sf"/>
</dbReference>
<dbReference type="InterPro" id="IPR001752">
    <property type="entry name" value="Kinesin_motor_dom"/>
</dbReference>
<feature type="coiled-coil region" evidence="5">
    <location>
        <begin position="438"/>
        <end position="486"/>
    </location>
</feature>
<feature type="domain" description="Kinesin motor" evidence="7">
    <location>
        <begin position="62"/>
        <end position="418"/>
    </location>
</feature>
<feature type="non-terminal residue" evidence="8">
    <location>
        <position position="632"/>
    </location>
</feature>
<dbReference type="FunFam" id="3.40.850.10:FF:000050">
    <property type="entry name" value="Kinesin-like protein"/>
    <property type="match status" value="1"/>
</dbReference>
<dbReference type="SMART" id="SM00129">
    <property type="entry name" value="KISc"/>
    <property type="match status" value="1"/>
</dbReference>
<dbReference type="OrthoDB" id="3176171at2759"/>
<evidence type="ECO:0000256" key="5">
    <source>
        <dbReference type="SAM" id="Coils"/>
    </source>
</evidence>
<dbReference type="Pfam" id="PF00225">
    <property type="entry name" value="Kinesin"/>
    <property type="match status" value="1"/>
</dbReference>
<evidence type="ECO:0000256" key="6">
    <source>
        <dbReference type="SAM" id="MobiDB-lite"/>
    </source>
</evidence>
<protein>
    <recommendedName>
        <fullName evidence="4">Kinesin-like protein</fullName>
    </recommendedName>
</protein>
<dbReference type="SUPFAM" id="SSF52540">
    <property type="entry name" value="P-loop containing nucleoside triphosphate hydrolases"/>
    <property type="match status" value="1"/>
</dbReference>
<keyword evidence="4" id="KW-0493">Microtubule</keyword>
<dbReference type="EMBL" id="MU004305">
    <property type="protein sequence ID" value="KAF2659717.1"/>
    <property type="molecule type" value="Genomic_DNA"/>
</dbReference>
<dbReference type="Gene3D" id="3.40.850.10">
    <property type="entry name" value="Kinesin motor domain"/>
    <property type="match status" value="1"/>
</dbReference>
<dbReference type="PROSITE" id="PS00411">
    <property type="entry name" value="KINESIN_MOTOR_1"/>
    <property type="match status" value="1"/>
</dbReference>
<evidence type="ECO:0000259" key="7">
    <source>
        <dbReference type="PROSITE" id="PS50067"/>
    </source>
</evidence>
<evidence type="ECO:0000313" key="8">
    <source>
        <dbReference type="EMBL" id="KAF2659717.1"/>
    </source>
</evidence>
<evidence type="ECO:0000256" key="1">
    <source>
        <dbReference type="ARBA" id="ARBA00022741"/>
    </source>
</evidence>
<dbReference type="GO" id="GO:0003777">
    <property type="term" value="F:microtubule motor activity"/>
    <property type="evidence" value="ECO:0007669"/>
    <property type="project" value="InterPro"/>
</dbReference>
<keyword evidence="2 3" id="KW-0067">ATP-binding</keyword>
<feature type="region of interest" description="Disordered" evidence="6">
    <location>
        <begin position="546"/>
        <end position="598"/>
    </location>
</feature>
<dbReference type="GO" id="GO:0005874">
    <property type="term" value="C:microtubule"/>
    <property type="evidence" value="ECO:0007669"/>
    <property type="project" value="UniProtKB-KW"/>
</dbReference>
<dbReference type="Proteomes" id="UP000799324">
    <property type="component" value="Unassembled WGS sequence"/>
</dbReference>
<feature type="binding site" evidence="3">
    <location>
        <begin position="163"/>
        <end position="170"/>
    </location>
    <ligand>
        <name>ATP</name>
        <dbReference type="ChEBI" id="CHEBI:30616"/>
    </ligand>
</feature>
<keyword evidence="1 3" id="KW-0547">Nucleotide-binding</keyword>
<dbReference type="PRINTS" id="PR00380">
    <property type="entry name" value="KINESINHEAVY"/>
</dbReference>
<dbReference type="PANTHER" id="PTHR47117">
    <property type="entry name" value="STAR-RELATED LIPID TRANSFER PROTEIN 9"/>
    <property type="match status" value="1"/>
</dbReference>
<dbReference type="InterPro" id="IPR027417">
    <property type="entry name" value="P-loop_NTPase"/>
</dbReference>
<dbReference type="GO" id="GO:0007018">
    <property type="term" value="P:microtubule-based movement"/>
    <property type="evidence" value="ECO:0007669"/>
    <property type="project" value="InterPro"/>
</dbReference>
<dbReference type="CDD" id="cd01365">
    <property type="entry name" value="KISc_KIF1A_KIF1B"/>
    <property type="match status" value="1"/>
</dbReference>
<evidence type="ECO:0000313" key="9">
    <source>
        <dbReference type="Proteomes" id="UP000799324"/>
    </source>
</evidence>
<gene>
    <name evidence="8" type="ORF">K491DRAFT_622578</name>
</gene>